<name>A0ABS2WGU5_9BACL</name>
<feature type="domain" description="Fido" evidence="1">
    <location>
        <begin position="6"/>
        <end position="131"/>
    </location>
</feature>
<dbReference type="InterPro" id="IPR006440">
    <property type="entry name" value="Doc"/>
</dbReference>
<keyword evidence="3" id="KW-1185">Reference proteome</keyword>
<dbReference type="PANTHER" id="PTHR39426:SF1">
    <property type="entry name" value="HOMOLOGY TO DEATH-ON-CURING PROTEIN OF PHAGE P1"/>
    <property type="match status" value="1"/>
</dbReference>
<dbReference type="PROSITE" id="PS51459">
    <property type="entry name" value="FIDO"/>
    <property type="match status" value="1"/>
</dbReference>
<accession>A0ABS2WGU5</accession>
<reference evidence="2" key="1">
    <citation type="journal article" date="2024" name="Int. J. Syst. Evol. Microbiol.">
        <title>Polycladomyces zharkentensis sp. nov., a novel thermophilic cellulose- and starch-degrading member of the Bacillota from a geothermal aquifer in Kazakhstan.</title>
        <authorList>
            <person name="Mashzhan A."/>
            <person name="Kistaubayeva A."/>
            <person name="Javier-Lopez R."/>
            <person name="Bissenova U."/>
            <person name="Bissenbay A."/>
            <person name="Birkeland N.K."/>
        </authorList>
    </citation>
    <scope>NUCLEOTIDE SEQUENCE</scope>
    <source>
        <strain evidence="2">ZKZ2T</strain>
    </source>
</reference>
<dbReference type="PANTHER" id="PTHR39426">
    <property type="entry name" value="HOMOLOGY TO DEATH-ON-CURING PROTEIN OF PHAGE P1"/>
    <property type="match status" value="1"/>
</dbReference>
<protein>
    <submittedName>
        <fullName evidence="2">Type II toxin-antitoxin system death-on-curing family toxin</fullName>
    </submittedName>
</protein>
<dbReference type="InterPro" id="IPR003812">
    <property type="entry name" value="Fido"/>
</dbReference>
<gene>
    <name evidence="2" type="ORF">JQC72_03860</name>
</gene>
<evidence type="ECO:0000259" key="1">
    <source>
        <dbReference type="PROSITE" id="PS51459"/>
    </source>
</evidence>
<comment type="caution">
    <text evidence="2">The sequence shown here is derived from an EMBL/GenBank/DDBJ whole genome shotgun (WGS) entry which is preliminary data.</text>
</comment>
<dbReference type="InterPro" id="IPR053737">
    <property type="entry name" value="Type_II_TA_Toxin"/>
</dbReference>
<dbReference type="Proteomes" id="UP001177120">
    <property type="component" value="Unassembled WGS sequence"/>
</dbReference>
<dbReference type="RefSeq" id="WP_205492959.1">
    <property type="nucleotide sequence ID" value="NZ_JAFHAP010000004.1"/>
</dbReference>
<evidence type="ECO:0000313" key="3">
    <source>
        <dbReference type="Proteomes" id="UP001177120"/>
    </source>
</evidence>
<dbReference type="Pfam" id="PF02661">
    <property type="entry name" value="Fic"/>
    <property type="match status" value="1"/>
</dbReference>
<dbReference type="EMBL" id="JAFHAP010000004">
    <property type="protein sequence ID" value="MBN2908654.1"/>
    <property type="molecule type" value="Genomic_DNA"/>
</dbReference>
<dbReference type="NCBIfam" id="TIGR01550">
    <property type="entry name" value="DOC_P1"/>
    <property type="match status" value="1"/>
</dbReference>
<organism evidence="2 3">
    <name type="scientific">Polycladomyces zharkentensis</name>
    <dbReference type="NCBI Taxonomy" id="2807616"/>
    <lineage>
        <taxon>Bacteria</taxon>
        <taxon>Bacillati</taxon>
        <taxon>Bacillota</taxon>
        <taxon>Bacilli</taxon>
        <taxon>Bacillales</taxon>
        <taxon>Thermoactinomycetaceae</taxon>
        <taxon>Polycladomyces</taxon>
    </lineage>
</organism>
<proteinExistence type="predicted"/>
<sequence length="137" mass="15732">MEIRYLTPTQIIEIHYTVMVEFDDLDQAGVKFEDGFISAALRPQSLYFGKELFPTLWDKVGALIQSIAQGHVFHNGNKRTAFAAAQLFLFINGYRLYMDEKEAEEMMVSFVTDPRFKGEEGAREIGRVIEENVKKNC</sequence>
<dbReference type="Gene3D" id="1.20.120.1870">
    <property type="entry name" value="Fic/DOC protein, Fido domain"/>
    <property type="match status" value="1"/>
</dbReference>
<evidence type="ECO:0000313" key="2">
    <source>
        <dbReference type="EMBL" id="MBN2908654.1"/>
    </source>
</evidence>